<gene>
    <name evidence="1" type="ORF">BABA_05711</name>
</gene>
<sequence>MLKVRVKLKDKKFSVPVPYSLLNMSSFIITSKRVNRFINKVIEKNGSKFIFPQFDRNDLKPLLQSLSKHKGLVLVDTKLGDGTEIEIKL</sequence>
<proteinExistence type="predicted"/>
<protein>
    <submittedName>
        <fullName evidence="1">Uncharacterized protein</fullName>
    </submittedName>
</protein>
<dbReference type="PATRIC" id="fig|1117379.3.peg.1193"/>
<dbReference type="AlphaFoldDB" id="K6CGU7"/>
<dbReference type="STRING" id="1117379.BABA_05711"/>
<dbReference type="Proteomes" id="UP000006316">
    <property type="component" value="Unassembled WGS sequence"/>
</dbReference>
<accession>K6CGU7</accession>
<dbReference type="EMBL" id="AJLS01000039">
    <property type="protein sequence ID" value="EKN70380.1"/>
    <property type="molecule type" value="Genomic_DNA"/>
</dbReference>
<reference evidence="1 2" key="1">
    <citation type="journal article" date="2012" name="Front. Microbiol.">
        <title>Redundancy and modularity in membrane-associated dissimilatory nitrate reduction in Bacillus.</title>
        <authorList>
            <person name="Heylen K."/>
            <person name="Keltjens J."/>
        </authorList>
    </citation>
    <scope>NUCLEOTIDE SEQUENCE [LARGE SCALE GENOMIC DNA]</scope>
    <source>
        <strain evidence="2">LMG 21833T</strain>
    </source>
</reference>
<evidence type="ECO:0000313" key="2">
    <source>
        <dbReference type="Proteomes" id="UP000006316"/>
    </source>
</evidence>
<dbReference type="eggNOG" id="ENOG5033C3S">
    <property type="taxonomic scope" value="Bacteria"/>
</dbReference>
<organism evidence="1 2">
    <name type="scientific">Neobacillus bataviensis LMG 21833</name>
    <dbReference type="NCBI Taxonomy" id="1117379"/>
    <lineage>
        <taxon>Bacteria</taxon>
        <taxon>Bacillati</taxon>
        <taxon>Bacillota</taxon>
        <taxon>Bacilli</taxon>
        <taxon>Bacillales</taxon>
        <taxon>Bacillaceae</taxon>
        <taxon>Neobacillus</taxon>
    </lineage>
</organism>
<evidence type="ECO:0000313" key="1">
    <source>
        <dbReference type="EMBL" id="EKN70380.1"/>
    </source>
</evidence>
<dbReference type="OrthoDB" id="1931516at2"/>
<comment type="caution">
    <text evidence="1">The sequence shown here is derived from an EMBL/GenBank/DDBJ whole genome shotgun (WGS) entry which is preliminary data.</text>
</comment>
<name>K6CGU7_9BACI</name>
<keyword evidence="2" id="KW-1185">Reference proteome</keyword>
<dbReference type="RefSeq" id="WP_007084169.1">
    <property type="nucleotide sequence ID" value="NZ_AJLS01000039.1"/>
</dbReference>